<dbReference type="Proteomes" id="UP000325255">
    <property type="component" value="Unassembled WGS sequence"/>
</dbReference>
<dbReference type="EMBL" id="VWPK01000019">
    <property type="protein sequence ID" value="KAA5611604.1"/>
    <property type="molecule type" value="Genomic_DNA"/>
</dbReference>
<dbReference type="AlphaFoldDB" id="A0A5M6ITG6"/>
<dbReference type="RefSeq" id="WP_150041378.1">
    <property type="nucleotide sequence ID" value="NZ_OW485606.1"/>
</dbReference>
<feature type="transmembrane region" description="Helical" evidence="1">
    <location>
        <begin position="38"/>
        <end position="57"/>
    </location>
</feature>
<accession>A0A5M6ITG6</accession>
<keyword evidence="3" id="KW-1185">Reference proteome</keyword>
<keyword evidence="1" id="KW-0812">Transmembrane</keyword>
<protein>
    <submittedName>
        <fullName evidence="2">Uncharacterized protein</fullName>
    </submittedName>
</protein>
<keyword evidence="1" id="KW-0472">Membrane</keyword>
<comment type="caution">
    <text evidence="2">The sequence shown here is derived from an EMBL/GenBank/DDBJ whole genome shotgun (WGS) entry which is preliminary data.</text>
</comment>
<evidence type="ECO:0000313" key="3">
    <source>
        <dbReference type="Proteomes" id="UP000325255"/>
    </source>
</evidence>
<keyword evidence="1" id="KW-1133">Transmembrane helix</keyword>
<name>A0A5M6ITG6_9PROT</name>
<evidence type="ECO:0000256" key="1">
    <source>
        <dbReference type="SAM" id="Phobius"/>
    </source>
</evidence>
<proteinExistence type="predicted"/>
<organism evidence="2 3">
    <name type="scientific">Rhodovastum atsumiense</name>
    <dbReference type="NCBI Taxonomy" id="504468"/>
    <lineage>
        <taxon>Bacteria</taxon>
        <taxon>Pseudomonadati</taxon>
        <taxon>Pseudomonadota</taxon>
        <taxon>Alphaproteobacteria</taxon>
        <taxon>Acetobacterales</taxon>
        <taxon>Acetobacteraceae</taxon>
        <taxon>Rhodovastum</taxon>
    </lineage>
</organism>
<reference evidence="2 3" key="1">
    <citation type="submission" date="2019-09" db="EMBL/GenBank/DDBJ databases">
        <title>Genome sequence of Rhodovastum atsumiense, a diverse member of the Acetobacteraceae family of non-sulfur purple photosynthetic bacteria.</title>
        <authorList>
            <person name="Meyer T."/>
            <person name="Kyndt J."/>
        </authorList>
    </citation>
    <scope>NUCLEOTIDE SEQUENCE [LARGE SCALE GENOMIC DNA]</scope>
    <source>
        <strain evidence="2 3">DSM 21279</strain>
    </source>
</reference>
<evidence type="ECO:0000313" key="2">
    <source>
        <dbReference type="EMBL" id="KAA5611604.1"/>
    </source>
</evidence>
<gene>
    <name evidence="2" type="ORF">F1189_13660</name>
</gene>
<sequence>MSDPLFLMFLACAASLAGGPFMIHGTRSLKVGAPDWGAMSIGIAFQAVAFLLVIVSIRNT</sequence>